<protein>
    <submittedName>
        <fullName evidence="1">Uncharacterized protein</fullName>
    </submittedName>
</protein>
<proteinExistence type="predicted"/>
<gene>
    <name evidence="1" type="ORF">Gohar_018656</name>
</gene>
<comment type="caution">
    <text evidence="1">The sequence shown here is derived from an EMBL/GenBank/DDBJ whole genome shotgun (WGS) entry which is preliminary data.</text>
</comment>
<keyword evidence="2" id="KW-1185">Reference proteome</keyword>
<dbReference type="Proteomes" id="UP000593560">
    <property type="component" value="Unassembled WGS sequence"/>
</dbReference>
<reference evidence="1 2" key="1">
    <citation type="journal article" date="2019" name="Genome Biol. Evol.">
        <title>Insights into the evolution of the New World diploid cottons (Gossypium, subgenus Houzingenia) based on genome sequencing.</title>
        <authorList>
            <person name="Grover C.E."/>
            <person name="Arick M.A. 2nd"/>
            <person name="Thrash A."/>
            <person name="Conover J.L."/>
            <person name="Sanders W.S."/>
            <person name="Peterson D.G."/>
            <person name="Frelichowski J.E."/>
            <person name="Scheffler J.A."/>
            <person name="Scheffler B.E."/>
            <person name="Wendel J.F."/>
        </authorList>
    </citation>
    <scope>NUCLEOTIDE SEQUENCE [LARGE SCALE GENOMIC DNA]</scope>
    <source>
        <strain evidence="1">0</strain>
        <tissue evidence="1">Leaf</tissue>
    </source>
</reference>
<dbReference type="EMBL" id="JABFAD010000003">
    <property type="protein sequence ID" value="MBA0794312.1"/>
    <property type="molecule type" value="Genomic_DNA"/>
</dbReference>
<name>A0A7J9G9R8_9ROSI</name>
<accession>A0A7J9G9R8</accession>
<evidence type="ECO:0000313" key="2">
    <source>
        <dbReference type="Proteomes" id="UP000593560"/>
    </source>
</evidence>
<organism evidence="1 2">
    <name type="scientific">Gossypium harknessii</name>
    <dbReference type="NCBI Taxonomy" id="34285"/>
    <lineage>
        <taxon>Eukaryota</taxon>
        <taxon>Viridiplantae</taxon>
        <taxon>Streptophyta</taxon>
        <taxon>Embryophyta</taxon>
        <taxon>Tracheophyta</taxon>
        <taxon>Spermatophyta</taxon>
        <taxon>Magnoliopsida</taxon>
        <taxon>eudicotyledons</taxon>
        <taxon>Gunneridae</taxon>
        <taxon>Pentapetalae</taxon>
        <taxon>rosids</taxon>
        <taxon>malvids</taxon>
        <taxon>Malvales</taxon>
        <taxon>Malvaceae</taxon>
        <taxon>Malvoideae</taxon>
        <taxon>Gossypium</taxon>
    </lineage>
</organism>
<dbReference type="AlphaFoldDB" id="A0A7J9G9R8"/>
<sequence length="89" mass="9832">MGMHRVVWLARVNPKTGVSARGEVSSKRLKMQSMKTVAVTARVMMRRNVAPERQAAPKYFSCTVPIHGLNTGLGRIWVVVPMGKATPKD</sequence>
<evidence type="ECO:0000313" key="1">
    <source>
        <dbReference type="EMBL" id="MBA0794312.1"/>
    </source>
</evidence>
<feature type="non-terminal residue" evidence="1">
    <location>
        <position position="1"/>
    </location>
</feature>